<feature type="region of interest" description="Disordered" evidence="1">
    <location>
        <begin position="1"/>
        <end position="61"/>
    </location>
</feature>
<organism evidence="3 4">
    <name type="scientific">Enteractinococcus coprophilus</name>
    <dbReference type="NCBI Taxonomy" id="1027633"/>
    <lineage>
        <taxon>Bacteria</taxon>
        <taxon>Bacillati</taxon>
        <taxon>Actinomycetota</taxon>
        <taxon>Actinomycetes</taxon>
        <taxon>Micrococcales</taxon>
        <taxon>Micrococcaceae</taxon>
    </lineage>
</organism>
<dbReference type="Proteomes" id="UP000319746">
    <property type="component" value="Unassembled WGS sequence"/>
</dbReference>
<evidence type="ECO:0000313" key="3">
    <source>
        <dbReference type="EMBL" id="TQL71762.1"/>
    </source>
</evidence>
<keyword evidence="2" id="KW-0812">Transmembrane</keyword>
<reference evidence="3 4" key="1">
    <citation type="submission" date="2019-06" db="EMBL/GenBank/DDBJ databases">
        <title>Sequencing the genomes of 1000 actinobacteria strains.</title>
        <authorList>
            <person name="Klenk H.-P."/>
        </authorList>
    </citation>
    <scope>NUCLEOTIDE SEQUENCE [LARGE SCALE GENOMIC DNA]</scope>
    <source>
        <strain evidence="3 4">DSM 24083</strain>
    </source>
</reference>
<keyword evidence="4" id="KW-1185">Reference proteome</keyword>
<dbReference type="AlphaFoldDB" id="A0A543AGR2"/>
<dbReference type="Pfam" id="PF20088">
    <property type="entry name" value="DUF6480"/>
    <property type="match status" value="1"/>
</dbReference>
<sequence>MSNQQSGRPEDHEARNPNIDPGVTGDADLEAGGGVKPGHTPPDSQSATSTPPHAPEARPPRSKTMLVVMIVLVALLALIFVAYAIGLWD</sequence>
<name>A0A543AGR2_9MICC</name>
<keyword evidence="2" id="KW-1133">Transmembrane helix</keyword>
<proteinExistence type="predicted"/>
<dbReference type="RefSeq" id="WP_211344034.1">
    <property type="nucleotide sequence ID" value="NZ_BAABAN010000001.1"/>
</dbReference>
<comment type="caution">
    <text evidence="3">The sequence shown here is derived from an EMBL/GenBank/DDBJ whole genome shotgun (WGS) entry which is preliminary data.</text>
</comment>
<evidence type="ECO:0000256" key="2">
    <source>
        <dbReference type="SAM" id="Phobius"/>
    </source>
</evidence>
<dbReference type="EMBL" id="VFOU01000003">
    <property type="protein sequence ID" value="TQL71762.1"/>
    <property type="molecule type" value="Genomic_DNA"/>
</dbReference>
<feature type="transmembrane region" description="Helical" evidence="2">
    <location>
        <begin position="66"/>
        <end position="88"/>
    </location>
</feature>
<evidence type="ECO:0000256" key="1">
    <source>
        <dbReference type="SAM" id="MobiDB-lite"/>
    </source>
</evidence>
<accession>A0A543AGR2</accession>
<evidence type="ECO:0000313" key="4">
    <source>
        <dbReference type="Proteomes" id="UP000319746"/>
    </source>
</evidence>
<dbReference type="InterPro" id="IPR045512">
    <property type="entry name" value="DUF6480"/>
</dbReference>
<feature type="compositionally biased region" description="Polar residues" evidence="1">
    <location>
        <begin position="42"/>
        <end position="51"/>
    </location>
</feature>
<keyword evidence="2" id="KW-0472">Membrane</keyword>
<protein>
    <submittedName>
        <fullName evidence="3">Uncharacterized protein</fullName>
    </submittedName>
</protein>
<gene>
    <name evidence="3" type="ORF">FB556_2264</name>
</gene>